<protein>
    <recommendedName>
        <fullName evidence="3">MADS-box domain-containing protein</fullName>
    </recommendedName>
</protein>
<reference evidence="1 2" key="1">
    <citation type="submission" date="2020-06" db="EMBL/GenBank/DDBJ databases">
        <title>Transcriptomic and genomic resources for Thalictrum thalictroides and T. hernandezii: Facilitating candidate gene discovery in an emerging model plant lineage.</title>
        <authorList>
            <person name="Arias T."/>
            <person name="Riano-Pachon D.M."/>
            <person name="Di Stilio V.S."/>
        </authorList>
    </citation>
    <scope>NUCLEOTIDE SEQUENCE [LARGE SCALE GENOMIC DNA]</scope>
    <source>
        <strain evidence="2">cv. WT478/WT964</strain>
        <tissue evidence="1">Leaves</tissue>
    </source>
</reference>
<proteinExistence type="predicted"/>
<dbReference type="OrthoDB" id="1692623at2759"/>
<evidence type="ECO:0008006" key="3">
    <source>
        <dbReference type="Google" id="ProtNLM"/>
    </source>
</evidence>
<organism evidence="1 2">
    <name type="scientific">Thalictrum thalictroides</name>
    <name type="common">Rue-anemone</name>
    <name type="synonym">Anemone thalictroides</name>
    <dbReference type="NCBI Taxonomy" id="46969"/>
    <lineage>
        <taxon>Eukaryota</taxon>
        <taxon>Viridiplantae</taxon>
        <taxon>Streptophyta</taxon>
        <taxon>Embryophyta</taxon>
        <taxon>Tracheophyta</taxon>
        <taxon>Spermatophyta</taxon>
        <taxon>Magnoliopsida</taxon>
        <taxon>Ranunculales</taxon>
        <taxon>Ranunculaceae</taxon>
        <taxon>Thalictroideae</taxon>
        <taxon>Thalictrum</taxon>
    </lineage>
</organism>
<dbReference type="Proteomes" id="UP000554482">
    <property type="component" value="Unassembled WGS sequence"/>
</dbReference>
<name>A0A7J6VB09_THATH</name>
<sequence length="89" mass="10034">MLQGESATTKGMNGFMKELGELTTLCGVMACAYVQAPEIWPNKAEASRVRELQSCRANKNVLALENFLISRFQKLKKKLQKEIEENLTL</sequence>
<dbReference type="EMBL" id="JABWDY010035621">
    <property type="protein sequence ID" value="KAF5181878.1"/>
    <property type="molecule type" value="Genomic_DNA"/>
</dbReference>
<keyword evidence="2" id="KW-1185">Reference proteome</keyword>
<dbReference type="AlphaFoldDB" id="A0A7J6VB09"/>
<evidence type="ECO:0000313" key="1">
    <source>
        <dbReference type="EMBL" id="KAF5181878.1"/>
    </source>
</evidence>
<evidence type="ECO:0000313" key="2">
    <source>
        <dbReference type="Proteomes" id="UP000554482"/>
    </source>
</evidence>
<comment type="caution">
    <text evidence="1">The sequence shown here is derived from an EMBL/GenBank/DDBJ whole genome shotgun (WGS) entry which is preliminary data.</text>
</comment>
<gene>
    <name evidence="1" type="ORF">FRX31_028536</name>
</gene>
<accession>A0A7J6VB09</accession>